<comment type="caution">
    <text evidence="1">The sequence shown here is derived from an EMBL/GenBank/DDBJ whole genome shotgun (WGS) entry which is preliminary data.</text>
</comment>
<accession>A0A8S1EFN3</accession>
<evidence type="ECO:0000313" key="2">
    <source>
        <dbReference type="Proteomes" id="UP000494206"/>
    </source>
</evidence>
<sequence length="75" mass="9046">MERKLVLDKLNDVEYQQTNEDEIKKENVEEYEFDTVSCDEWILVNRLENNTISAVEEKIVSFDYIFTRNSLCRHL</sequence>
<evidence type="ECO:0000313" key="1">
    <source>
        <dbReference type="EMBL" id="CAB3401044.1"/>
    </source>
</evidence>
<dbReference type="AlphaFoldDB" id="A0A8S1EFN3"/>
<gene>
    <name evidence="1" type="ORF">CBOVIS_LOCUS3852</name>
</gene>
<protein>
    <submittedName>
        <fullName evidence="1">Uncharacterized protein</fullName>
    </submittedName>
</protein>
<name>A0A8S1EFN3_9PELO</name>
<dbReference type="EMBL" id="CADEPM010000002">
    <property type="protein sequence ID" value="CAB3401044.1"/>
    <property type="molecule type" value="Genomic_DNA"/>
</dbReference>
<proteinExistence type="predicted"/>
<dbReference type="Proteomes" id="UP000494206">
    <property type="component" value="Unassembled WGS sequence"/>
</dbReference>
<reference evidence="1 2" key="1">
    <citation type="submission" date="2020-04" db="EMBL/GenBank/DDBJ databases">
        <authorList>
            <person name="Laetsch R D."/>
            <person name="Stevens L."/>
            <person name="Kumar S."/>
            <person name="Blaxter L. M."/>
        </authorList>
    </citation>
    <scope>NUCLEOTIDE SEQUENCE [LARGE SCALE GENOMIC DNA]</scope>
</reference>
<keyword evidence="2" id="KW-1185">Reference proteome</keyword>
<organism evidence="1 2">
    <name type="scientific">Caenorhabditis bovis</name>
    <dbReference type="NCBI Taxonomy" id="2654633"/>
    <lineage>
        <taxon>Eukaryota</taxon>
        <taxon>Metazoa</taxon>
        <taxon>Ecdysozoa</taxon>
        <taxon>Nematoda</taxon>
        <taxon>Chromadorea</taxon>
        <taxon>Rhabditida</taxon>
        <taxon>Rhabditina</taxon>
        <taxon>Rhabditomorpha</taxon>
        <taxon>Rhabditoidea</taxon>
        <taxon>Rhabditidae</taxon>
        <taxon>Peloderinae</taxon>
        <taxon>Caenorhabditis</taxon>
    </lineage>
</organism>